<organism evidence="3 4">
    <name type="scientific">Catenulispora yoronensis</name>
    <dbReference type="NCBI Taxonomy" id="450799"/>
    <lineage>
        <taxon>Bacteria</taxon>
        <taxon>Bacillati</taxon>
        <taxon>Actinomycetota</taxon>
        <taxon>Actinomycetes</taxon>
        <taxon>Catenulisporales</taxon>
        <taxon>Catenulisporaceae</taxon>
        <taxon>Catenulispora</taxon>
    </lineage>
</organism>
<dbReference type="EMBL" id="BAAAQN010000059">
    <property type="protein sequence ID" value="GAA2054561.1"/>
    <property type="molecule type" value="Genomic_DNA"/>
</dbReference>
<reference evidence="4" key="1">
    <citation type="journal article" date="2019" name="Int. J. Syst. Evol. Microbiol.">
        <title>The Global Catalogue of Microorganisms (GCM) 10K type strain sequencing project: providing services to taxonomists for standard genome sequencing and annotation.</title>
        <authorList>
            <consortium name="The Broad Institute Genomics Platform"/>
            <consortium name="The Broad Institute Genome Sequencing Center for Infectious Disease"/>
            <person name="Wu L."/>
            <person name="Ma J."/>
        </authorList>
    </citation>
    <scope>NUCLEOTIDE SEQUENCE [LARGE SCALE GENOMIC DNA]</scope>
    <source>
        <strain evidence="4">JCM 16014</strain>
    </source>
</reference>
<gene>
    <name evidence="3" type="ORF">GCM10009839_73460</name>
</gene>
<sequence length="399" mass="43455">METPDVPRTPETPEMPETPDTPGTPGTAGASEPAATDARYEKCLELSAAHPDQPDLTADGVAAIAAATAETWRGIALSTDSADREAAEAAVRALYAEALPAVGDDLEIIWCDSPLAAARLILAADGRFGAPARDRIRDRAWSLGRAELSERFGPREFGRVWQAACGALAPLLSGLITRISAGVEARAADDAERTALRIVLTHAVHGQFDAAWLPLYEAAGMACDLGRMARSGGWWWPFEKAVVLTERPLALRLDDQDRLHHGDGPALAYPDGFALHYWRGTVLDPEFGARLAATTPELIRAEENAEQRRMMVEHYTPERFLQESGAEPVQQDEAGKLWRIEMPGDESIVLVEVVNSSPEPDGTFNVYFLRVPPHTRTAKEGVAWTFGLTEDEYRPLAQT</sequence>
<comment type="caution">
    <text evidence="3">The sequence shown here is derived from an EMBL/GenBank/DDBJ whole genome shotgun (WGS) entry which is preliminary data.</text>
</comment>
<feature type="compositionally biased region" description="Low complexity" evidence="1">
    <location>
        <begin position="18"/>
        <end position="36"/>
    </location>
</feature>
<dbReference type="RefSeq" id="WP_344670318.1">
    <property type="nucleotide sequence ID" value="NZ_BAAAQN010000059.1"/>
</dbReference>
<dbReference type="InterPro" id="IPR046633">
    <property type="entry name" value="DUF6745"/>
</dbReference>
<feature type="region of interest" description="Disordered" evidence="1">
    <location>
        <begin position="1"/>
        <end position="39"/>
    </location>
</feature>
<feature type="domain" description="DUF6745" evidence="2">
    <location>
        <begin position="196"/>
        <end position="399"/>
    </location>
</feature>
<keyword evidence="4" id="KW-1185">Reference proteome</keyword>
<evidence type="ECO:0000313" key="3">
    <source>
        <dbReference type="EMBL" id="GAA2054561.1"/>
    </source>
</evidence>
<evidence type="ECO:0000313" key="4">
    <source>
        <dbReference type="Proteomes" id="UP001500751"/>
    </source>
</evidence>
<name>A0ABP5GTE4_9ACTN</name>
<accession>A0ABP5GTE4</accession>
<evidence type="ECO:0000259" key="2">
    <source>
        <dbReference type="Pfam" id="PF20530"/>
    </source>
</evidence>
<dbReference type="Pfam" id="PF20530">
    <property type="entry name" value="DUF6745"/>
    <property type="match status" value="1"/>
</dbReference>
<proteinExistence type="predicted"/>
<protein>
    <recommendedName>
        <fullName evidence="2">DUF6745 domain-containing protein</fullName>
    </recommendedName>
</protein>
<evidence type="ECO:0000256" key="1">
    <source>
        <dbReference type="SAM" id="MobiDB-lite"/>
    </source>
</evidence>
<dbReference type="Proteomes" id="UP001500751">
    <property type="component" value="Unassembled WGS sequence"/>
</dbReference>